<evidence type="ECO:0000313" key="4">
    <source>
        <dbReference type="Proteomes" id="UP001378956"/>
    </source>
</evidence>
<dbReference type="Gene3D" id="3.30.830.10">
    <property type="entry name" value="Metalloenzyme, LuxS/M16 peptidase-like"/>
    <property type="match status" value="1"/>
</dbReference>
<dbReference type="EMBL" id="JBBEUB010000004">
    <property type="protein sequence ID" value="MEJ2903416.1"/>
    <property type="molecule type" value="Genomic_DNA"/>
</dbReference>
<dbReference type="RefSeq" id="WP_337716660.1">
    <property type="nucleotide sequence ID" value="NZ_JBBEUB010000004.1"/>
</dbReference>
<accession>A0ABU8NME2</accession>
<protein>
    <submittedName>
        <fullName evidence="3">Insulinase family protein</fullName>
    </submittedName>
</protein>
<gene>
    <name evidence="3" type="ORF">WAE58_13315</name>
</gene>
<feature type="domain" description="Peptidase M16 C-terminal" evidence="2">
    <location>
        <begin position="145"/>
        <end position="191"/>
    </location>
</feature>
<name>A0ABU8NME2_9SPHI</name>
<comment type="caution">
    <text evidence="3">The sequence shown here is derived from an EMBL/GenBank/DDBJ whole genome shotgun (WGS) entry which is preliminary data.</text>
</comment>
<keyword evidence="4" id="KW-1185">Reference proteome</keyword>
<organism evidence="3 4">
    <name type="scientific">Pedobacter panaciterrae</name>
    <dbReference type="NCBI Taxonomy" id="363849"/>
    <lineage>
        <taxon>Bacteria</taxon>
        <taxon>Pseudomonadati</taxon>
        <taxon>Bacteroidota</taxon>
        <taxon>Sphingobacteriia</taxon>
        <taxon>Sphingobacteriales</taxon>
        <taxon>Sphingobacteriaceae</taxon>
        <taxon>Pedobacter</taxon>
    </lineage>
</organism>
<proteinExistence type="predicted"/>
<evidence type="ECO:0000313" key="3">
    <source>
        <dbReference type="EMBL" id="MEJ2903416.1"/>
    </source>
</evidence>
<feature type="signal peptide" evidence="1">
    <location>
        <begin position="1"/>
        <end position="22"/>
    </location>
</feature>
<reference evidence="3 4" key="1">
    <citation type="submission" date="2024-03" db="EMBL/GenBank/DDBJ databases">
        <title>Sequence of Lycoming College Course Isolates.</title>
        <authorList>
            <person name="Plotts O."/>
            <person name="Newman J."/>
        </authorList>
    </citation>
    <scope>NUCLEOTIDE SEQUENCE [LARGE SCALE GENOMIC DNA]</scope>
    <source>
        <strain evidence="3 4">CJB-3</strain>
    </source>
</reference>
<dbReference type="SUPFAM" id="SSF63411">
    <property type="entry name" value="LuxS/MPP-like metallohydrolase"/>
    <property type="match status" value="1"/>
</dbReference>
<evidence type="ECO:0000259" key="2">
    <source>
        <dbReference type="Pfam" id="PF05193"/>
    </source>
</evidence>
<sequence>MKTIKNFIIVIISVLSVQLASAQSISMKDPVSFKLKNGLTIIVAENGESKKIFAGFTADERATESSKSGVQEVFNVMMNFSDKGGNIAANTSDFAATLMIFSKSIQEPALNQTFFETALAKVITSVNAKDRYYPETITEASLQAITLNDIKAFYSKNIIPSNAYLTIVGNISVSEAKALAKKSFGEWNNRSNSELLATK</sequence>
<dbReference type="InterPro" id="IPR011249">
    <property type="entry name" value="Metalloenz_LuxS/M16"/>
</dbReference>
<feature type="chain" id="PRO_5046867194" evidence="1">
    <location>
        <begin position="23"/>
        <end position="199"/>
    </location>
</feature>
<dbReference type="Proteomes" id="UP001378956">
    <property type="component" value="Unassembled WGS sequence"/>
</dbReference>
<evidence type="ECO:0000256" key="1">
    <source>
        <dbReference type="SAM" id="SignalP"/>
    </source>
</evidence>
<dbReference type="InterPro" id="IPR007863">
    <property type="entry name" value="Peptidase_M16_C"/>
</dbReference>
<dbReference type="Pfam" id="PF05193">
    <property type="entry name" value="Peptidase_M16_C"/>
    <property type="match status" value="1"/>
</dbReference>
<keyword evidence="1" id="KW-0732">Signal</keyword>